<evidence type="ECO:0000259" key="4">
    <source>
        <dbReference type="Pfam" id="PF00248"/>
    </source>
</evidence>
<dbReference type="Gene3D" id="3.20.20.100">
    <property type="entry name" value="NADP-dependent oxidoreductase domain"/>
    <property type="match status" value="1"/>
</dbReference>
<dbReference type="EMBL" id="QXTE01021236">
    <property type="protein sequence ID" value="TFJ94931.1"/>
    <property type="molecule type" value="Genomic_DNA"/>
</dbReference>
<dbReference type="OrthoDB" id="48988at2759"/>
<dbReference type="SUPFAM" id="SSF51430">
    <property type="entry name" value="NAD(P)-linked oxidoreductase"/>
    <property type="match status" value="1"/>
</dbReference>
<evidence type="ECO:0000313" key="5">
    <source>
        <dbReference type="EMBL" id="TFJ94931.1"/>
    </source>
</evidence>
<keyword evidence="5" id="KW-0547">Nucleotide-binding</keyword>
<dbReference type="Pfam" id="PF00248">
    <property type="entry name" value="Aldo_ket_red"/>
    <property type="match status" value="1"/>
</dbReference>
<dbReference type="PANTHER" id="PTHR43150:SF2">
    <property type="entry name" value="HYPERKINETIC, ISOFORM M"/>
    <property type="match status" value="1"/>
</dbReference>
<evidence type="ECO:0000313" key="6">
    <source>
        <dbReference type="Proteomes" id="UP000297703"/>
    </source>
</evidence>
<reference evidence="5 6" key="1">
    <citation type="submission" date="2019-04" db="EMBL/GenBank/DDBJ databases">
        <title>Draft genome of the big-headed turtle Platysternon megacephalum.</title>
        <authorList>
            <person name="Gong S."/>
        </authorList>
    </citation>
    <scope>NUCLEOTIDE SEQUENCE [LARGE SCALE GENOMIC DNA]</scope>
    <source>
        <strain evidence="5">DO16091913</strain>
        <tissue evidence="5">Muscle</tissue>
    </source>
</reference>
<dbReference type="InterPro" id="IPR023210">
    <property type="entry name" value="NADP_OxRdtase_dom"/>
</dbReference>
<feature type="domain" description="NADP-dependent oxidoreductase" evidence="4">
    <location>
        <begin position="4"/>
        <end position="134"/>
    </location>
</feature>
<dbReference type="GO" id="GO:0005524">
    <property type="term" value="F:ATP binding"/>
    <property type="evidence" value="ECO:0007669"/>
    <property type="project" value="UniProtKB-KW"/>
</dbReference>
<keyword evidence="6" id="KW-1185">Reference proteome</keyword>
<dbReference type="InterPro" id="IPR036812">
    <property type="entry name" value="NAD(P)_OxRdtase_dom_sf"/>
</dbReference>
<accession>A0A4D9DEL1</accession>
<proteinExistence type="inferred from homology"/>
<evidence type="ECO:0000256" key="2">
    <source>
        <dbReference type="ARBA" id="ARBA00022857"/>
    </source>
</evidence>
<reference evidence="5 6" key="2">
    <citation type="submission" date="2019-04" db="EMBL/GenBank/DDBJ databases">
        <title>The genome sequence of big-headed turtle.</title>
        <authorList>
            <person name="Gong S."/>
        </authorList>
    </citation>
    <scope>NUCLEOTIDE SEQUENCE [LARGE SCALE GENOMIC DNA]</scope>
    <source>
        <strain evidence="5">DO16091913</strain>
        <tissue evidence="5">Muscle</tissue>
    </source>
</reference>
<keyword evidence="3" id="KW-0560">Oxidoreductase</keyword>
<sequence length="185" mass="19609">MVWRVIEHEVVPTSKALGLGQLVFSPMAQGVLTGKYLPGQSMPEGSRGTTRAGELFMADLLGNEGLLTAVQKLRPLADAEGLTMAQMALAWVLMNDNVSSALAGASRPEQITEAAGAAEHRLSAETMLSIDEILADFISNDADLVADAEGWLGRSYVDLQDFGVESVTLVRGEDTVYGPMSLANA</sequence>
<dbReference type="GO" id="GO:0016491">
    <property type="term" value="F:oxidoreductase activity"/>
    <property type="evidence" value="ECO:0007669"/>
    <property type="project" value="UniProtKB-KW"/>
</dbReference>
<gene>
    <name evidence="5" type="ORF">DR999_PMT23772</name>
</gene>
<keyword evidence="5" id="KW-0067">ATP-binding</keyword>
<dbReference type="InterPro" id="IPR005399">
    <property type="entry name" value="K_chnl_volt-dep_bsu_KCNAB-rel"/>
</dbReference>
<dbReference type="Proteomes" id="UP000297703">
    <property type="component" value="Unassembled WGS sequence"/>
</dbReference>
<dbReference type="STRING" id="55544.A0A4D9DEL1"/>
<keyword evidence="2" id="KW-0521">NADP</keyword>
<evidence type="ECO:0000256" key="1">
    <source>
        <dbReference type="ARBA" id="ARBA00006515"/>
    </source>
</evidence>
<dbReference type="AlphaFoldDB" id="A0A4D9DEL1"/>
<evidence type="ECO:0000256" key="3">
    <source>
        <dbReference type="ARBA" id="ARBA00023002"/>
    </source>
</evidence>
<dbReference type="PANTHER" id="PTHR43150">
    <property type="entry name" value="HYPERKINETIC, ISOFORM M"/>
    <property type="match status" value="1"/>
</dbReference>
<organism evidence="5 6">
    <name type="scientific">Platysternon megacephalum</name>
    <name type="common">big-headed turtle</name>
    <dbReference type="NCBI Taxonomy" id="55544"/>
    <lineage>
        <taxon>Eukaryota</taxon>
        <taxon>Metazoa</taxon>
        <taxon>Chordata</taxon>
        <taxon>Craniata</taxon>
        <taxon>Vertebrata</taxon>
        <taxon>Euteleostomi</taxon>
        <taxon>Archelosauria</taxon>
        <taxon>Testudinata</taxon>
        <taxon>Testudines</taxon>
        <taxon>Cryptodira</taxon>
        <taxon>Durocryptodira</taxon>
        <taxon>Testudinoidea</taxon>
        <taxon>Platysternidae</taxon>
        <taxon>Platysternon</taxon>
    </lineage>
</organism>
<name>A0A4D9DEL1_9SAUR</name>
<comment type="caution">
    <text evidence="5">The sequence shown here is derived from an EMBL/GenBank/DDBJ whole genome shotgun (WGS) entry which is preliminary data.</text>
</comment>
<protein>
    <submittedName>
        <fullName evidence="5">ABC transporter ATP-binding protein</fullName>
    </submittedName>
</protein>
<comment type="similarity">
    <text evidence="1">Belongs to the shaker potassium channel beta subunit family.</text>
</comment>